<evidence type="ECO:0000256" key="1">
    <source>
        <dbReference type="SAM" id="Phobius"/>
    </source>
</evidence>
<proteinExistence type="predicted"/>
<dbReference type="EMBL" id="LAZR01010831">
    <property type="protein sequence ID" value="KKM64811.1"/>
    <property type="molecule type" value="Genomic_DNA"/>
</dbReference>
<evidence type="ECO:0000313" key="2">
    <source>
        <dbReference type="EMBL" id="KKM64811.1"/>
    </source>
</evidence>
<keyword evidence="1" id="KW-1133">Transmembrane helix</keyword>
<organism evidence="2">
    <name type="scientific">marine sediment metagenome</name>
    <dbReference type="NCBI Taxonomy" id="412755"/>
    <lineage>
        <taxon>unclassified sequences</taxon>
        <taxon>metagenomes</taxon>
        <taxon>ecological metagenomes</taxon>
    </lineage>
</organism>
<comment type="caution">
    <text evidence="2">The sequence shown here is derived from an EMBL/GenBank/DDBJ whole genome shotgun (WGS) entry which is preliminary data.</text>
</comment>
<keyword evidence="1" id="KW-0472">Membrane</keyword>
<protein>
    <submittedName>
        <fullName evidence="2">Uncharacterized protein</fullName>
    </submittedName>
</protein>
<accession>A0A0F9JQY2</accession>
<dbReference type="AlphaFoldDB" id="A0A0F9JQY2"/>
<name>A0A0F9JQY2_9ZZZZ</name>
<reference evidence="2" key="1">
    <citation type="journal article" date="2015" name="Nature">
        <title>Complex archaea that bridge the gap between prokaryotes and eukaryotes.</title>
        <authorList>
            <person name="Spang A."/>
            <person name="Saw J.H."/>
            <person name="Jorgensen S.L."/>
            <person name="Zaremba-Niedzwiedzka K."/>
            <person name="Martijn J."/>
            <person name="Lind A.E."/>
            <person name="van Eijk R."/>
            <person name="Schleper C."/>
            <person name="Guy L."/>
            <person name="Ettema T.J."/>
        </authorList>
    </citation>
    <scope>NUCLEOTIDE SEQUENCE</scope>
</reference>
<feature type="transmembrane region" description="Helical" evidence="1">
    <location>
        <begin position="224"/>
        <end position="251"/>
    </location>
</feature>
<sequence>MSDGKENIIELENQIQNKIDKISRILNIPRNKVLYASILHGFNHYHLPLQKYYNELEVEEQPVKEEQYQPLLSDLRDQIELSFRIIQNIDEFEAKFEDKHPFGSFPNLQERHYAFIKFSEILNKPKDIQKEEPPEITVTTEKVVESSSKEKIKDEEEKAPTEQTALKWLISSLKPQIHGLMDVIKLIIFFALSFLANFGLFWLLNWVWPIFFDVGYFWQYYPFFIPFLLLFIPLIILIISVIIGKILYFVFHKLQKKKSGKIT</sequence>
<gene>
    <name evidence="2" type="ORF">LCGC14_1497630</name>
</gene>
<feature type="transmembrane region" description="Helical" evidence="1">
    <location>
        <begin position="183"/>
        <end position="204"/>
    </location>
</feature>
<keyword evidence="1" id="KW-0812">Transmembrane</keyword>